<keyword evidence="1 10" id="KW-0963">Cytoplasm</keyword>
<dbReference type="InterPro" id="IPR002300">
    <property type="entry name" value="aa-tRNA-synth_Ia"/>
</dbReference>
<comment type="domain">
    <text evidence="10">The C-terminal coiled-coil domain is crucial for aminoacylation activity.</text>
</comment>
<dbReference type="Gene3D" id="3.90.740.10">
    <property type="entry name" value="Valyl/Leucyl/Isoleucyl-tRNA synthetase, editing domain"/>
    <property type="match status" value="1"/>
</dbReference>
<dbReference type="Proteomes" id="UP000275137">
    <property type="component" value="Unassembled WGS sequence"/>
</dbReference>
<evidence type="ECO:0000256" key="1">
    <source>
        <dbReference type="ARBA" id="ARBA00022490"/>
    </source>
</evidence>
<keyword evidence="7 10" id="KW-0030">Aminoacyl-tRNA synthetase</keyword>
<dbReference type="PANTHER" id="PTHR11946">
    <property type="entry name" value="VALYL-TRNA SYNTHETASES"/>
    <property type="match status" value="1"/>
</dbReference>
<dbReference type="InterPro" id="IPR002303">
    <property type="entry name" value="Valyl-tRNA_ligase"/>
</dbReference>
<dbReference type="CDD" id="cd00817">
    <property type="entry name" value="ValRS_core"/>
    <property type="match status" value="1"/>
</dbReference>
<dbReference type="InterPro" id="IPR001412">
    <property type="entry name" value="aa-tRNA-synth_I_CS"/>
</dbReference>
<keyword evidence="4 10" id="KW-0067">ATP-binding</keyword>
<name>A0A3N0UZI6_9PROT</name>
<dbReference type="PANTHER" id="PTHR11946:SF93">
    <property type="entry name" value="VALINE--TRNA LIGASE, CHLOROPLASTIC_MITOCHONDRIAL 2"/>
    <property type="match status" value="1"/>
</dbReference>
<evidence type="ECO:0000256" key="9">
    <source>
        <dbReference type="ARBA" id="ARBA00060830"/>
    </source>
</evidence>
<accession>A0A3N0UZI6</accession>
<dbReference type="HAMAP" id="MF_02004">
    <property type="entry name" value="Val_tRNA_synth_type1"/>
    <property type="match status" value="1"/>
</dbReference>
<keyword evidence="5 10" id="KW-0648">Protein biosynthesis</keyword>
<evidence type="ECO:0000259" key="13">
    <source>
        <dbReference type="Pfam" id="PF10458"/>
    </source>
</evidence>
<dbReference type="GO" id="GO:0004832">
    <property type="term" value="F:valine-tRNA ligase activity"/>
    <property type="evidence" value="ECO:0007669"/>
    <property type="project" value="UniProtKB-UniRule"/>
</dbReference>
<evidence type="ECO:0000256" key="8">
    <source>
        <dbReference type="ARBA" id="ARBA00047552"/>
    </source>
</evidence>
<protein>
    <recommendedName>
        <fullName evidence="10">Valine--tRNA ligase</fullName>
        <ecNumber evidence="10">6.1.1.9</ecNumber>
    </recommendedName>
    <alternativeName>
        <fullName evidence="10">Valyl-tRNA synthetase</fullName>
        <shortName evidence="10">ValRS</shortName>
    </alternativeName>
</protein>
<gene>
    <name evidence="10" type="primary">valS</name>
    <name evidence="14" type="ORF">ED236_08490</name>
</gene>
<dbReference type="Pfam" id="PF10458">
    <property type="entry name" value="Val_tRNA-synt_C"/>
    <property type="match status" value="1"/>
</dbReference>
<evidence type="ECO:0000256" key="2">
    <source>
        <dbReference type="ARBA" id="ARBA00022598"/>
    </source>
</evidence>
<dbReference type="FunFam" id="3.40.50.620:FF:000457">
    <property type="entry name" value="Predicted protein"/>
    <property type="match status" value="1"/>
</dbReference>
<evidence type="ECO:0000256" key="3">
    <source>
        <dbReference type="ARBA" id="ARBA00022741"/>
    </source>
</evidence>
<dbReference type="InterPro" id="IPR014729">
    <property type="entry name" value="Rossmann-like_a/b/a_fold"/>
</dbReference>
<evidence type="ECO:0000313" key="14">
    <source>
        <dbReference type="EMBL" id="ROH85772.1"/>
    </source>
</evidence>
<feature type="short sequence motif" description="'HIGH' region" evidence="10">
    <location>
        <begin position="57"/>
        <end position="67"/>
    </location>
</feature>
<keyword evidence="15" id="KW-1185">Reference proteome</keyword>
<dbReference type="InterPro" id="IPR009008">
    <property type="entry name" value="Val/Leu/Ile-tRNA-synth_edit"/>
</dbReference>
<dbReference type="InterPro" id="IPR037118">
    <property type="entry name" value="Val-tRNA_synth_C_sf"/>
</dbReference>
<dbReference type="SUPFAM" id="SSF47323">
    <property type="entry name" value="Anticodon-binding domain of a subclass of class I aminoacyl-tRNA synthetases"/>
    <property type="match status" value="1"/>
</dbReference>
<dbReference type="SUPFAM" id="SSF46589">
    <property type="entry name" value="tRNA-binding arm"/>
    <property type="match status" value="1"/>
</dbReference>
<keyword evidence="6 10" id="KW-0175">Coiled coil</keyword>
<dbReference type="InterPro" id="IPR033705">
    <property type="entry name" value="Anticodon_Ia_Val"/>
</dbReference>
<keyword evidence="2 10" id="KW-0436">Ligase</keyword>
<dbReference type="GO" id="GO:0002161">
    <property type="term" value="F:aminoacyl-tRNA deacylase activity"/>
    <property type="evidence" value="ECO:0007669"/>
    <property type="project" value="InterPro"/>
</dbReference>
<dbReference type="NCBIfam" id="TIGR00422">
    <property type="entry name" value="valS"/>
    <property type="match status" value="1"/>
</dbReference>
<comment type="domain">
    <text evidence="10">ValRS has two distinct active sites: one for aminoacylation and one for editing. The misactivated threonine is translocated from the active site to the editing site.</text>
</comment>
<dbReference type="NCBIfam" id="NF004349">
    <property type="entry name" value="PRK05729.1"/>
    <property type="match status" value="1"/>
</dbReference>
<organism evidence="14 15">
    <name type="scientific">Pseudomethylobacillus aquaticus</name>
    <dbReference type="NCBI Taxonomy" id="2676064"/>
    <lineage>
        <taxon>Bacteria</taxon>
        <taxon>Pseudomonadati</taxon>
        <taxon>Pseudomonadota</taxon>
        <taxon>Betaproteobacteria</taxon>
        <taxon>Nitrosomonadales</taxon>
        <taxon>Methylophilaceae</taxon>
        <taxon>Pseudomethylobacillus</taxon>
    </lineage>
</organism>
<evidence type="ECO:0000256" key="7">
    <source>
        <dbReference type="ARBA" id="ARBA00023146"/>
    </source>
</evidence>
<comment type="subcellular location">
    <subcellularLocation>
        <location evidence="10">Cytoplasm</location>
    </subcellularLocation>
</comment>
<dbReference type="GO" id="GO:0005829">
    <property type="term" value="C:cytosol"/>
    <property type="evidence" value="ECO:0007669"/>
    <property type="project" value="TreeGrafter"/>
</dbReference>
<keyword evidence="3 10" id="KW-0547">Nucleotide-binding</keyword>
<feature type="domain" description="Aminoacyl-tRNA synthetase class Ia" evidence="11">
    <location>
        <begin position="28"/>
        <end position="635"/>
    </location>
</feature>
<sequence length="958" mass="107553">MTTPNTPTHPAAQSLAKSFEPKEIESRWYQFWESRGYYAAGADSSKQDNFCILLPPPNVTGTLHMGHGFNQTLMDTLTRYHRMRGANTLWQPGTDHAGIATQIVVERQLDAQGISRHELGREKFLEKVWEWKEYSGGTITQQMRRLGTSPDWSRERFTMDAGLNKVVTDSFVRLYNEGLIYPGKRLVNWDVKLGTAVSDLEVLQEEEDGHLWHINYPLVEADTVKGLTHLTVATTRPETMLGDVAVMVHPEDERYQHLIGKSVQLPLCSRSIPVIADDYVDREFGTGVVKVTPAHDFNDYAVGHRHGLSMISILTLDGHINEAAPAPYQGIERFAARKQVVADLEAIDALEKTEKHKLKVPRGDRTGVVIEPMLTDQWFVAMSKPGADGKSITEKALEVVANGEIQFVPENWVNTYNQWLNNIQDWCISRQLWWGHQIPAWYSEDGKVYVAHDEAEAKALAAKDGYTGALTRDNDVLDTWFSSALWPFSTLDWTGDAATDAHNQMLQQYLPSSVLVTGFDIIFFWVARMVMMTKHLTGKIPFKHVYVHGLIRDAEGQKMSKSKGNVLDPIDLIDGIALDALIKKRTTGLMNPKQAEQIEKRTRKEFPEGIPAFGTDALRFTFASLASPGRDIKFDLQRCEGYRNFCNKLWNATRFVLMNCVNEDGSPQDNGLEECRDGYLEFSQADRWIVSQLQRTEAEVERAFSEYRFDLAAKAIYEFVWDQYCDWYLELAKVQLQQGSAAQQRATRRTLLRVLETMLRLAHPIMPFITEEIWQTVGPLSGRDLHSPGPSIMLQAYPVSQPGKIDTQAEAWVATLKAAVDACRSLRGEMGVSPAQRVPLIAAGDAAQLSHYAPYIKALAKLAEVEILADLPEADAPVALAGDFKLMLKIEIDVAAEKERLGKEVVRLQGEIAKAQAKLGNEGFVARAPAAVVEQEKARLAEFSTTLEKLQAQLAKLK</sequence>
<feature type="coiled-coil region" evidence="10">
    <location>
        <begin position="898"/>
        <end position="953"/>
    </location>
</feature>
<dbReference type="FunFam" id="3.40.50.620:FF:000020">
    <property type="entry name" value="Valine--tRNA ligase, mitochondrial"/>
    <property type="match status" value="1"/>
</dbReference>
<evidence type="ECO:0000256" key="4">
    <source>
        <dbReference type="ARBA" id="ARBA00022840"/>
    </source>
</evidence>
<dbReference type="SUPFAM" id="SSF50677">
    <property type="entry name" value="ValRS/IleRS/LeuRS editing domain"/>
    <property type="match status" value="1"/>
</dbReference>
<proteinExistence type="inferred from homology"/>
<dbReference type="SUPFAM" id="SSF52374">
    <property type="entry name" value="Nucleotidylyl transferase"/>
    <property type="match status" value="1"/>
</dbReference>
<dbReference type="Gene3D" id="1.10.730.10">
    <property type="entry name" value="Isoleucyl-tRNA Synthetase, Domain 1"/>
    <property type="match status" value="1"/>
</dbReference>
<dbReference type="CDD" id="cd07962">
    <property type="entry name" value="Anticodon_Ia_Val"/>
    <property type="match status" value="1"/>
</dbReference>
<dbReference type="InterPro" id="IPR013155">
    <property type="entry name" value="M/V/L/I-tRNA-synth_anticd-bd"/>
</dbReference>
<dbReference type="AlphaFoldDB" id="A0A3N0UZI6"/>
<feature type="domain" description="Methionyl/Valyl/Leucyl/Isoleucyl-tRNA synthetase anticodon-binding" evidence="12">
    <location>
        <begin position="686"/>
        <end position="839"/>
    </location>
</feature>
<dbReference type="PRINTS" id="PR00986">
    <property type="entry name" value="TRNASYNTHVAL"/>
</dbReference>
<dbReference type="FunFam" id="3.90.740.10:FF:000005">
    <property type="entry name" value="Valine--tRNA ligase, mitochondrial"/>
    <property type="match status" value="1"/>
</dbReference>
<evidence type="ECO:0000259" key="11">
    <source>
        <dbReference type="Pfam" id="PF00133"/>
    </source>
</evidence>
<evidence type="ECO:0000256" key="5">
    <source>
        <dbReference type="ARBA" id="ARBA00022917"/>
    </source>
</evidence>
<comment type="subunit">
    <text evidence="10">Monomer.</text>
</comment>
<evidence type="ECO:0000256" key="10">
    <source>
        <dbReference type="HAMAP-Rule" id="MF_02004"/>
    </source>
</evidence>
<feature type="short sequence motif" description="'KMSKS' region" evidence="10">
    <location>
        <begin position="558"/>
        <end position="562"/>
    </location>
</feature>
<dbReference type="FunFam" id="1.10.287.380:FF:000001">
    <property type="entry name" value="Valine--tRNA ligase"/>
    <property type="match status" value="1"/>
</dbReference>
<comment type="similarity">
    <text evidence="9 10">Belongs to the class-I aminoacyl-tRNA synthetase family. ValS type 1 subfamily.</text>
</comment>
<dbReference type="GO" id="GO:0006438">
    <property type="term" value="P:valyl-tRNA aminoacylation"/>
    <property type="evidence" value="ECO:0007669"/>
    <property type="project" value="UniProtKB-UniRule"/>
</dbReference>
<evidence type="ECO:0000259" key="12">
    <source>
        <dbReference type="Pfam" id="PF08264"/>
    </source>
</evidence>
<comment type="function">
    <text evidence="10">Catalyzes the attachment of valine to tRNA(Val). As ValRS can inadvertently accommodate and process structurally similar amino acids such as threonine, to avoid such errors, it has a 'posttransfer' editing activity that hydrolyzes mischarged Thr-tRNA(Val) in a tRNA-dependent manner.</text>
</comment>
<dbReference type="EC" id="6.1.1.9" evidence="10"/>
<evidence type="ECO:0000256" key="6">
    <source>
        <dbReference type="ARBA" id="ARBA00023054"/>
    </source>
</evidence>
<dbReference type="Pfam" id="PF00133">
    <property type="entry name" value="tRNA-synt_1"/>
    <property type="match status" value="1"/>
</dbReference>
<comment type="caution">
    <text evidence="14">The sequence shown here is derived from an EMBL/GenBank/DDBJ whole genome shotgun (WGS) entry which is preliminary data.</text>
</comment>
<dbReference type="EMBL" id="RJVP01000004">
    <property type="protein sequence ID" value="ROH85772.1"/>
    <property type="molecule type" value="Genomic_DNA"/>
</dbReference>
<dbReference type="RefSeq" id="WP_123237546.1">
    <property type="nucleotide sequence ID" value="NZ_RJVP01000004.1"/>
</dbReference>
<dbReference type="FunFam" id="1.10.730.10:FF:000009">
    <property type="entry name" value="Valine--tRNA ligase, mitochondrial"/>
    <property type="match status" value="1"/>
</dbReference>
<evidence type="ECO:0000313" key="15">
    <source>
        <dbReference type="Proteomes" id="UP000275137"/>
    </source>
</evidence>
<dbReference type="Pfam" id="PF08264">
    <property type="entry name" value="Anticodon_1"/>
    <property type="match status" value="1"/>
</dbReference>
<feature type="binding site" evidence="10">
    <location>
        <position position="561"/>
    </location>
    <ligand>
        <name>ATP</name>
        <dbReference type="ChEBI" id="CHEBI:30616"/>
    </ligand>
</feature>
<dbReference type="Gene3D" id="3.40.50.620">
    <property type="entry name" value="HUPs"/>
    <property type="match status" value="2"/>
</dbReference>
<dbReference type="Gene3D" id="1.10.287.380">
    <property type="entry name" value="Valyl-tRNA synthetase, C-terminal domain"/>
    <property type="match status" value="1"/>
</dbReference>
<feature type="domain" description="Valyl-tRNA synthetase tRNA-binding arm" evidence="13">
    <location>
        <begin position="893"/>
        <end position="958"/>
    </location>
</feature>
<dbReference type="InterPro" id="IPR010978">
    <property type="entry name" value="tRNA-bd_arm"/>
</dbReference>
<dbReference type="PROSITE" id="PS00178">
    <property type="entry name" value="AA_TRNA_LIGASE_I"/>
    <property type="match status" value="1"/>
</dbReference>
<dbReference type="InterPro" id="IPR019499">
    <property type="entry name" value="Val-tRNA_synth_tRNA-bd"/>
</dbReference>
<comment type="catalytic activity">
    <reaction evidence="8 10">
        <text>tRNA(Val) + L-valine + ATP = L-valyl-tRNA(Val) + AMP + diphosphate</text>
        <dbReference type="Rhea" id="RHEA:10704"/>
        <dbReference type="Rhea" id="RHEA-COMP:9672"/>
        <dbReference type="Rhea" id="RHEA-COMP:9708"/>
        <dbReference type="ChEBI" id="CHEBI:30616"/>
        <dbReference type="ChEBI" id="CHEBI:33019"/>
        <dbReference type="ChEBI" id="CHEBI:57762"/>
        <dbReference type="ChEBI" id="CHEBI:78442"/>
        <dbReference type="ChEBI" id="CHEBI:78537"/>
        <dbReference type="ChEBI" id="CHEBI:456215"/>
        <dbReference type="EC" id="6.1.1.9"/>
    </reaction>
</comment>
<dbReference type="InterPro" id="IPR009080">
    <property type="entry name" value="tRNAsynth_Ia_anticodon-bd"/>
</dbReference>
<reference evidence="14 15" key="1">
    <citation type="submission" date="2018-10" db="EMBL/GenBank/DDBJ databases">
        <authorList>
            <person name="Chen W.-M."/>
        </authorList>
    </citation>
    <scope>NUCLEOTIDE SEQUENCE [LARGE SCALE GENOMIC DNA]</scope>
    <source>
        <strain evidence="14 15">H-5</strain>
    </source>
</reference>
<dbReference type="GO" id="GO:0005524">
    <property type="term" value="F:ATP binding"/>
    <property type="evidence" value="ECO:0007669"/>
    <property type="project" value="UniProtKB-UniRule"/>
</dbReference>